<dbReference type="Pfam" id="PF00534">
    <property type="entry name" value="Glycos_transf_1"/>
    <property type="match status" value="1"/>
</dbReference>
<dbReference type="InterPro" id="IPR001296">
    <property type="entry name" value="Glyco_trans_1"/>
</dbReference>
<gene>
    <name evidence="2" type="ORF">COT99_00140</name>
</gene>
<feature type="non-terminal residue" evidence="2">
    <location>
        <position position="1"/>
    </location>
</feature>
<dbReference type="PANTHER" id="PTHR12526">
    <property type="entry name" value="GLYCOSYLTRANSFERASE"/>
    <property type="match status" value="1"/>
</dbReference>
<name>A0A2H0V3C3_9BACT</name>
<dbReference type="AlphaFoldDB" id="A0A2H0V3C3"/>
<comment type="caution">
    <text evidence="2">The sequence shown here is derived from an EMBL/GenBank/DDBJ whole genome shotgun (WGS) entry which is preliminary data.</text>
</comment>
<reference evidence="3" key="1">
    <citation type="submission" date="2017-09" db="EMBL/GenBank/DDBJ databases">
        <title>Depth-based differentiation of microbial function through sediment-hosted aquifers and enrichment of novel symbionts in the deep terrestrial subsurface.</title>
        <authorList>
            <person name="Probst A.J."/>
            <person name="Ladd B."/>
            <person name="Jarett J.K."/>
            <person name="Geller-Mcgrath D.E."/>
            <person name="Sieber C.M.K."/>
            <person name="Emerson J.B."/>
            <person name="Anantharaman K."/>
            <person name="Thomas B.C."/>
            <person name="Malmstrom R."/>
            <person name="Stieglmeier M."/>
            <person name="Klingl A."/>
            <person name="Woyke T."/>
            <person name="Ryan C.M."/>
            <person name="Banfield J.F."/>
        </authorList>
    </citation>
    <scope>NUCLEOTIDE SEQUENCE [LARGE SCALE GENOMIC DNA]</scope>
</reference>
<sequence>QCISSYLADWAKNMGATCAIDVVPNGVNRVSSIKYQVSSIRKDLGIGKNNKVIVTASRLVKKNGIGDLIKSFSILNIKYSILNIKLVICGDGEERNKLENLVKKLKIENEVKFKGFVEPNELPKYYLAADVFCRPSLTEGLGNSFLEAMAHGVPVIATPVGGIPDFLEDGKTGWFCEVRNPESIAEKIKYILDDKNEDEVAQVVNSAKQMVLEKYNWGGIAEKMDNVFNKLIK</sequence>
<dbReference type="SUPFAM" id="SSF53756">
    <property type="entry name" value="UDP-Glycosyltransferase/glycogen phosphorylase"/>
    <property type="match status" value="1"/>
</dbReference>
<dbReference type="EMBL" id="PFAR01000001">
    <property type="protein sequence ID" value="PIR93565.1"/>
    <property type="molecule type" value="Genomic_DNA"/>
</dbReference>
<evidence type="ECO:0000313" key="3">
    <source>
        <dbReference type="Proteomes" id="UP000228626"/>
    </source>
</evidence>
<dbReference type="PANTHER" id="PTHR12526:SF630">
    <property type="entry name" value="GLYCOSYLTRANSFERASE"/>
    <property type="match status" value="1"/>
</dbReference>
<proteinExistence type="predicted"/>
<dbReference type="CDD" id="cd03801">
    <property type="entry name" value="GT4_PimA-like"/>
    <property type="match status" value="1"/>
</dbReference>
<protein>
    <recommendedName>
        <fullName evidence="1">Glycosyl transferase family 1 domain-containing protein</fullName>
    </recommendedName>
</protein>
<evidence type="ECO:0000259" key="1">
    <source>
        <dbReference type="Pfam" id="PF00534"/>
    </source>
</evidence>
<organism evidence="2 3">
    <name type="scientific">Candidatus Falkowbacteria bacterium CG10_big_fil_rev_8_21_14_0_10_43_10</name>
    <dbReference type="NCBI Taxonomy" id="1974567"/>
    <lineage>
        <taxon>Bacteria</taxon>
        <taxon>Candidatus Falkowiibacteriota</taxon>
    </lineage>
</organism>
<evidence type="ECO:0000313" key="2">
    <source>
        <dbReference type="EMBL" id="PIR93565.1"/>
    </source>
</evidence>
<dbReference type="GO" id="GO:0016757">
    <property type="term" value="F:glycosyltransferase activity"/>
    <property type="evidence" value="ECO:0007669"/>
    <property type="project" value="InterPro"/>
</dbReference>
<accession>A0A2H0V3C3</accession>
<dbReference type="Gene3D" id="3.40.50.2000">
    <property type="entry name" value="Glycogen Phosphorylase B"/>
    <property type="match status" value="2"/>
</dbReference>
<feature type="domain" description="Glycosyl transferase family 1" evidence="1">
    <location>
        <begin position="39"/>
        <end position="202"/>
    </location>
</feature>
<dbReference type="Proteomes" id="UP000228626">
    <property type="component" value="Unassembled WGS sequence"/>
</dbReference>